<dbReference type="RefSeq" id="WP_080176052.1">
    <property type="nucleotide sequence ID" value="NZ_AP024857.1"/>
</dbReference>
<dbReference type="OrthoDB" id="2610391at2"/>
<name>A0A1T4UJF8_9GAMM</name>
<evidence type="ECO:0000313" key="2">
    <source>
        <dbReference type="Proteomes" id="UP000191116"/>
    </source>
</evidence>
<dbReference type="Proteomes" id="UP000191116">
    <property type="component" value="Unassembled WGS sequence"/>
</dbReference>
<evidence type="ECO:0000313" key="1">
    <source>
        <dbReference type="EMBL" id="SKA52730.1"/>
    </source>
</evidence>
<gene>
    <name evidence="1" type="ORF">CZ814_03336</name>
</gene>
<dbReference type="AlphaFoldDB" id="A0A1T4UJF8"/>
<dbReference type="EMBL" id="FUWP01000025">
    <property type="protein sequence ID" value="SKA52730.1"/>
    <property type="molecule type" value="Genomic_DNA"/>
</dbReference>
<protein>
    <submittedName>
        <fullName evidence="1">Uncharacterized protein</fullName>
    </submittedName>
</protein>
<reference evidence="1 2" key="1">
    <citation type="submission" date="2017-02" db="EMBL/GenBank/DDBJ databases">
        <authorList>
            <person name="Peterson S.W."/>
        </authorList>
    </citation>
    <scope>NUCLEOTIDE SEQUENCE [LARGE SCALE GENOMIC DNA]</scope>
    <source>
        <strain evidence="1 2">CECT 9189</strain>
    </source>
</reference>
<organism evidence="1 2">
    <name type="scientific">Photobacterium toruni</name>
    <dbReference type="NCBI Taxonomy" id="1935446"/>
    <lineage>
        <taxon>Bacteria</taxon>
        <taxon>Pseudomonadati</taxon>
        <taxon>Pseudomonadota</taxon>
        <taxon>Gammaproteobacteria</taxon>
        <taxon>Vibrionales</taxon>
        <taxon>Vibrionaceae</taxon>
        <taxon>Photobacterium</taxon>
    </lineage>
</organism>
<proteinExistence type="predicted"/>
<accession>A0A1T4UJF8</accession>
<sequence>MLSTQVDVKHYENQNLAKEMARLGANVGDVVEIVEVGSGSFSSDWIKSGKHVISKITECGHVEFDHGKAFCFRPVVRIVSA</sequence>